<keyword evidence="3 7" id="KW-0964">Secreted</keyword>
<dbReference type="InterPro" id="IPR002022">
    <property type="entry name" value="Pec_lyase"/>
</dbReference>
<dbReference type="EMBL" id="JARIHO010000017">
    <property type="protein sequence ID" value="KAJ7348682.1"/>
    <property type="molecule type" value="Genomic_DNA"/>
</dbReference>
<accession>A0AAD7A4B4</accession>
<name>A0AAD7A4B4_9AGAR</name>
<dbReference type="EC" id="4.2.2.10" evidence="6"/>
<dbReference type="GO" id="GO:0000272">
    <property type="term" value="P:polysaccharide catabolic process"/>
    <property type="evidence" value="ECO:0007669"/>
    <property type="project" value="UniProtKB-KW"/>
</dbReference>
<feature type="compositionally biased region" description="Polar residues" evidence="8">
    <location>
        <begin position="1"/>
        <end position="11"/>
    </location>
</feature>
<comment type="caution">
    <text evidence="10">The sequence shown here is derived from an EMBL/GenBank/DDBJ whole genome shotgun (WGS) entry which is preliminary data.</text>
</comment>
<reference evidence="10" key="1">
    <citation type="submission" date="2023-03" db="EMBL/GenBank/DDBJ databases">
        <title>Massive genome expansion in bonnet fungi (Mycena s.s.) driven by repeated elements and novel gene families across ecological guilds.</title>
        <authorList>
            <consortium name="Lawrence Berkeley National Laboratory"/>
            <person name="Harder C.B."/>
            <person name="Miyauchi S."/>
            <person name="Viragh M."/>
            <person name="Kuo A."/>
            <person name="Thoen E."/>
            <person name="Andreopoulos B."/>
            <person name="Lu D."/>
            <person name="Skrede I."/>
            <person name="Drula E."/>
            <person name="Henrissat B."/>
            <person name="Morin E."/>
            <person name="Kohler A."/>
            <person name="Barry K."/>
            <person name="LaButti K."/>
            <person name="Morin E."/>
            <person name="Salamov A."/>
            <person name="Lipzen A."/>
            <person name="Mereny Z."/>
            <person name="Hegedus B."/>
            <person name="Baldrian P."/>
            <person name="Stursova M."/>
            <person name="Weitz H."/>
            <person name="Taylor A."/>
            <person name="Grigoriev I.V."/>
            <person name="Nagy L.G."/>
            <person name="Martin F."/>
            <person name="Kauserud H."/>
        </authorList>
    </citation>
    <scope>NUCLEOTIDE SEQUENCE</scope>
    <source>
        <strain evidence="10">CBHHK002</strain>
    </source>
</reference>
<dbReference type="GO" id="GO:0047490">
    <property type="term" value="F:pectin lyase activity"/>
    <property type="evidence" value="ECO:0007669"/>
    <property type="project" value="UniProtKB-EC"/>
</dbReference>
<feature type="compositionally biased region" description="Polar residues" evidence="8">
    <location>
        <begin position="51"/>
        <end position="63"/>
    </location>
</feature>
<gene>
    <name evidence="10" type="ORF">DFH08DRAFT_1080005</name>
</gene>
<proteinExistence type="inferred from homology"/>
<feature type="region of interest" description="Disordered" evidence="8">
    <location>
        <begin position="1"/>
        <end position="79"/>
    </location>
</feature>
<evidence type="ECO:0000256" key="4">
    <source>
        <dbReference type="ARBA" id="ARBA00023239"/>
    </source>
</evidence>
<protein>
    <recommendedName>
        <fullName evidence="6">pectin lyase</fullName>
        <ecNumber evidence="6">4.2.2.10</ecNumber>
    </recommendedName>
</protein>
<organism evidence="10 11">
    <name type="scientific">Mycena albidolilacea</name>
    <dbReference type="NCBI Taxonomy" id="1033008"/>
    <lineage>
        <taxon>Eukaryota</taxon>
        <taxon>Fungi</taxon>
        <taxon>Dikarya</taxon>
        <taxon>Basidiomycota</taxon>
        <taxon>Agaricomycotina</taxon>
        <taxon>Agaricomycetes</taxon>
        <taxon>Agaricomycetidae</taxon>
        <taxon>Agaricales</taxon>
        <taxon>Marasmiineae</taxon>
        <taxon>Mycenaceae</taxon>
        <taxon>Mycena</taxon>
    </lineage>
</organism>
<keyword evidence="7" id="KW-0119">Carbohydrate metabolism</keyword>
<evidence type="ECO:0000256" key="3">
    <source>
        <dbReference type="ARBA" id="ARBA00022525"/>
    </source>
</evidence>
<dbReference type="InterPro" id="IPR045032">
    <property type="entry name" value="PEL"/>
</dbReference>
<evidence type="ECO:0000259" key="9">
    <source>
        <dbReference type="SMART" id="SM00656"/>
    </source>
</evidence>
<dbReference type="InterPro" id="IPR011050">
    <property type="entry name" value="Pectin_lyase_fold/virulence"/>
</dbReference>
<evidence type="ECO:0000256" key="6">
    <source>
        <dbReference type="ARBA" id="ARBA00039082"/>
    </source>
</evidence>
<evidence type="ECO:0000313" key="10">
    <source>
        <dbReference type="EMBL" id="KAJ7348682.1"/>
    </source>
</evidence>
<comment type="subcellular location">
    <subcellularLocation>
        <location evidence="1 7">Secreted</location>
    </subcellularLocation>
</comment>
<evidence type="ECO:0000256" key="5">
    <source>
        <dbReference type="ARBA" id="ARBA00036818"/>
    </source>
</evidence>
<comment type="similarity">
    <text evidence="2 7">Belongs to the polysaccharide lyase 1 family.</text>
</comment>
<dbReference type="PANTHER" id="PTHR31683:SF16">
    <property type="entry name" value="PECTIN LYASE A-RELATED"/>
    <property type="match status" value="1"/>
</dbReference>
<evidence type="ECO:0000256" key="7">
    <source>
        <dbReference type="RuleBase" id="RU361173"/>
    </source>
</evidence>
<dbReference type="Pfam" id="PF00544">
    <property type="entry name" value="Pectate_lyase_4"/>
    <property type="match status" value="1"/>
</dbReference>
<keyword evidence="7" id="KW-0624">Polysaccharide degradation</keyword>
<dbReference type="GO" id="GO:0005576">
    <property type="term" value="C:extracellular region"/>
    <property type="evidence" value="ECO:0007669"/>
    <property type="project" value="UniProtKB-SubCell"/>
</dbReference>
<dbReference type="PANTHER" id="PTHR31683">
    <property type="entry name" value="PECTATE LYASE 18-RELATED"/>
    <property type="match status" value="1"/>
</dbReference>
<evidence type="ECO:0000313" key="11">
    <source>
        <dbReference type="Proteomes" id="UP001218218"/>
    </source>
</evidence>
<dbReference type="SMART" id="SM00656">
    <property type="entry name" value="Amb_all"/>
    <property type="match status" value="1"/>
</dbReference>
<dbReference type="Gene3D" id="2.160.20.10">
    <property type="entry name" value="Single-stranded right-handed beta-helix, Pectin lyase-like"/>
    <property type="match status" value="1"/>
</dbReference>
<dbReference type="AlphaFoldDB" id="A0AAD7A4B4"/>
<dbReference type="InterPro" id="IPR012334">
    <property type="entry name" value="Pectin_lyas_fold"/>
</dbReference>
<keyword evidence="11" id="KW-1185">Reference proteome</keyword>
<dbReference type="GO" id="GO:0030570">
    <property type="term" value="F:pectate lyase activity"/>
    <property type="evidence" value="ECO:0007669"/>
    <property type="project" value="InterPro"/>
</dbReference>
<dbReference type="Proteomes" id="UP001218218">
    <property type="component" value="Unassembled WGS sequence"/>
</dbReference>
<evidence type="ECO:0000256" key="2">
    <source>
        <dbReference type="ARBA" id="ARBA00010980"/>
    </source>
</evidence>
<dbReference type="SUPFAM" id="SSF51126">
    <property type="entry name" value="Pectin lyase-like"/>
    <property type="match status" value="1"/>
</dbReference>
<evidence type="ECO:0000256" key="8">
    <source>
        <dbReference type="SAM" id="MobiDB-lite"/>
    </source>
</evidence>
<keyword evidence="4 7" id="KW-0456">Lyase</keyword>
<comment type="catalytic activity">
    <reaction evidence="5">
        <text>Eliminative cleavage of (1-&gt;4)-alpha-D-galacturonan methyl ester to give oligosaccharides with 4-deoxy-6-O-methyl-alpha-D-galact-4-enuronosyl groups at their non-reducing ends.</text>
        <dbReference type="EC" id="4.2.2.10"/>
    </reaction>
</comment>
<feature type="domain" description="Pectate lyase" evidence="9">
    <location>
        <begin position="217"/>
        <end position="410"/>
    </location>
</feature>
<sequence>MLSADGTSNLGNEVKPKPKQCLVDDESDATTLTTPQRHPHLVTGLPPSAPTTPQIQRTAQELFSSPSPASPSPASPPLFARVAGSHEHADSVDSGADGRQALYAQLAMTPVGALNDMRHAFMIAAKGAGRGLASLQPVLTLAVLNDKNSIFSMKPSQLTVAFFAGFVHVASAAISSVVTGVPVDFGTPTTIAELKTYLTSSSPQVVISGTFNFAGSEGTQSLTACNAYHCTPSDGGQALRNALNGCTEATYAVTIDTAAYQGIEVASDETLVGTNGAILNGKGLRLVNVNNVIIQNIKIENLDPQYVWGDAISLSGTSNVWIDHVTTLTLGRQHYSFGPIANIAPPATATRRAWSWWAAATSRNWVYSTSGPSPALSDTTLFHAVNNGNYFLDTPTIVASGSVVALYSSEAADLARYQASLGRSCVANLLGTGAASSVNYDTTSFLTKFAGHNTPPASNADSVAISLLLVINKADNTP</sequence>
<evidence type="ECO:0000256" key="1">
    <source>
        <dbReference type="ARBA" id="ARBA00004613"/>
    </source>
</evidence>